<evidence type="ECO:0000256" key="2">
    <source>
        <dbReference type="SAM" id="Phobius"/>
    </source>
</evidence>
<dbReference type="AlphaFoldDB" id="A0A845L4F7"/>
<feature type="transmembrane region" description="Helical" evidence="2">
    <location>
        <begin position="50"/>
        <end position="67"/>
    </location>
</feature>
<evidence type="ECO:0000313" key="5">
    <source>
        <dbReference type="Proteomes" id="UP000463470"/>
    </source>
</evidence>
<keyword evidence="2" id="KW-0472">Membrane</keyword>
<dbReference type="Proteomes" id="UP000463470">
    <property type="component" value="Unassembled WGS sequence"/>
</dbReference>
<feature type="transmembrane region" description="Helical" evidence="2">
    <location>
        <begin position="12"/>
        <end position="30"/>
    </location>
</feature>
<reference evidence="4 5" key="1">
    <citation type="submission" date="2020-01" db="EMBL/GenBank/DDBJ databases">
        <title>Whole-genome sequence of Heliobacterium undosum DSM 13378.</title>
        <authorList>
            <person name="Kyndt J.A."/>
            <person name="Meyer T.E."/>
        </authorList>
    </citation>
    <scope>NUCLEOTIDE SEQUENCE [LARGE SCALE GENOMIC DNA]</scope>
    <source>
        <strain evidence="4 5">DSM 13378</strain>
    </source>
</reference>
<comment type="caution">
    <text evidence="4">The sequence shown here is derived from an EMBL/GenBank/DDBJ whole genome shotgun (WGS) entry which is preliminary data.</text>
</comment>
<organism evidence="4 5">
    <name type="scientific">Heliomicrobium undosum</name>
    <dbReference type="NCBI Taxonomy" id="121734"/>
    <lineage>
        <taxon>Bacteria</taxon>
        <taxon>Bacillati</taxon>
        <taxon>Bacillota</taxon>
        <taxon>Clostridia</taxon>
        <taxon>Eubacteriales</taxon>
        <taxon>Heliobacteriaceae</taxon>
        <taxon>Heliomicrobium</taxon>
    </lineage>
</organism>
<dbReference type="Pfam" id="PF02397">
    <property type="entry name" value="Bac_transf"/>
    <property type="match status" value="1"/>
</dbReference>
<feature type="transmembrane region" description="Helical" evidence="2">
    <location>
        <begin position="257"/>
        <end position="283"/>
    </location>
</feature>
<gene>
    <name evidence="4" type="ORF">GTO91_07345</name>
</gene>
<dbReference type="GO" id="GO:0016780">
    <property type="term" value="F:phosphotransferase activity, for other substituted phosphate groups"/>
    <property type="evidence" value="ECO:0007669"/>
    <property type="project" value="TreeGrafter"/>
</dbReference>
<evidence type="ECO:0000256" key="1">
    <source>
        <dbReference type="ARBA" id="ARBA00006464"/>
    </source>
</evidence>
<protein>
    <recommendedName>
        <fullName evidence="3">Bacterial sugar transferase domain-containing protein</fullName>
    </recommendedName>
</protein>
<comment type="similarity">
    <text evidence="1">Belongs to the bacterial sugar transferase family.</text>
</comment>
<evidence type="ECO:0000313" key="4">
    <source>
        <dbReference type="EMBL" id="MZP29520.1"/>
    </source>
</evidence>
<name>A0A845L4F7_9FIRM</name>
<keyword evidence="5" id="KW-1185">Reference proteome</keyword>
<feature type="transmembrane region" description="Helical" evidence="2">
    <location>
        <begin position="109"/>
        <end position="128"/>
    </location>
</feature>
<feature type="domain" description="Bacterial sugar transferase" evidence="3">
    <location>
        <begin position="255"/>
        <end position="435"/>
    </location>
</feature>
<sequence length="441" mass="50152">MWTFLQPRKKGISLFVSDLIATMLLLYVVASCLFPESLQRENYEAIIGTFPWLCLSVVASALLMDLYHTEGSFSRYNIFLSAAIASVLTVIISGGASYFLRYFAFPRSILLMFGVVLTLYFYCSRFIFFRLLYKKRENPHVITQELWNEHVERCRAIVNEIAVAQENPIAADCLRCPAGGINADGAESAVVQDFQDMNLRKQAIVEALKRYKTLRVEATPADILLHGGTLISRDGRVYIEVSPGIVESRFSDIAKRIFDLSLALVALIPGLALMALIATAIWLDSGSPILYSQDRISLRGKTFRIYKFRTMIPDAEKETGPTLATEKDPRLTRVGAYLRRWRMDELPQLFNVIKGEMSLVGPRPERPNFVREFSEEIPEYELRHLIPPGITGMAQIYGRYSSKAEEKLIYDLFYSRRRGPVSDLILLIKTIKVVMQRDKAM</sequence>
<dbReference type="OrthoDB" id="9808602at2"/>
<dbReference type="PANTHER" id="PTHR30576">
    <property type="entry name" value="COLANIC BIOSYNTHESIS UDP-GLUCOSE LIPID CARRIER TRANSFERASE"/>
    <property type="match status" value="1"/>
</dbReference>
<accession>A0A845L4F7</accession>
<dbReference type="RefSeq" id="WP_161257110.1">
    <property type="nucleotide sequence ID" value="NZ_WXEY01000005.1"/>
</dbReference>
<dbReference type="InterPro" id="IPR003362">
    <property type="entry name" value="Bact_transf"/>
</dbReference>
<dbReference type="PANTHER" id="PTHR30576:SF0">
    <property type="entry name" value="UNDECAPRENYL-PHOSPHATE N-ACETYLGALACTOSAMINYL 1-PHOSPHATE TRANSFERASE-RELATED"/>
    <property type="match status" value="1"/>
</dbReference>
<keyword evidence="2" id="KW-0812">Transmembrane</keyword>
<feature type="transmembrane region" description="Helical" evidence="2">
    <location>
        <begin position="79"/>
        <end position="103"/>
    </location>
</feature>
<evidence type="ECO:0000259" key="3">
    <source>
        <dbReference type="Pfam" id="PF02397"/>
    </source>
</evidence>
<proteinExistence type="inferred from homology"/>
<dbReference type="EMBL" id="WXEY01000005">
    <property type="protein sequence ID" value="MZP29520.1"/>
    <property type="molecule type" value="Genomic_DNA"/>
</dbReference>
<keyword evidence="2" id="KW-1133">Transmembrane helix</keyword>